<comment type="caution">
    <text evidence="1">The sequence shown here is derived from an EMBL/GenBank/DDBJ whole genome shotgun (WGS) entry which is preliminary data.</text>
</comment>
<dbReference type="RefSeq" id="WP_319987682.1">
    <property type="nucleotide sequence ID" value="NZ_JAXAVV010000018.1"/>
</dbReference>
<dbReference type="Proteomes" id="UP001271792">
    <property type="component" value="Unassembled WGS sequence"/>
</dbReference>
<name>A0ABU4TZX3_9PSEU</name>
<evidence type="ECO:0000313" key="1">
    <source>
        <dbReference type="EMBL" id="MDX8053875.1"/>
    </source>
</evidence>
<reference evidence="1 2" key="2">
    <citation type="submission" date="2023-11" db="EMBL/GenBank/DDBJ databases">
        <authorList>
            <person name="Lara A.C."/>
            <person name="Chronakova A."/>
        </authorList>
    </citation>
    <scope>NUCLEOTIDE SEQUENCE [LARGE SCALE GENOMIC DNA]</scope>
    <source>
        <strain evidence="1 2">BCCO 10_0798</strain>
    </source>
</reference>
<keyword evidence="2" id="KW-1185">Reference proteome</keyword>
<dbReference type="EMBL" id="JAXAVV010000018">
    <property type="protein sequence ID" value="MDX8053875.1"/>
    <property type="molecule type" value="Genomic_DNA"/>
</dbReference>
<evidence type="ECO:0008006" key="3">
    <source>
        <dbReference type="Google" id="ProtNLM"/>
    </source>
</evidence>
<proteinExistence type="predicted"/>
<reference evidence="1 2" key="1">
    <citation type="submission" date="2023-11" db="EMBL/GenBank/DDBJ databases">
        <title>Lentzea sokolovensis, sp. nov., Lentzea kristufkii, sp. nov., and Lentzea miocenensis, sp. nov., rare actinobacteria from Sokolov Coal Basin, Miocene lacustrine sediment, Czech Republic.</title>
        <authorList>
            <person name="Lara A."/>
            <person name="Kotroba L."/>
            <person name="Nouioui I."/>
            <person name="Neumann-Schaal M."/>
            <person name="Mast Y."/>
            <person name="Chronakova A."/>
        </authorList>
    </citation>
    <scope>NUCLEOTIDE SEQUENCE [LARGE SCALE GENOMIC DNA]</scope>
    <source>
        <strain evidence="1 2">BCCO 10_0798</strain>
    </source>
</reference>
<protein>
    <recommendedName>
        <fullName evidence="3">DUF35 domain-containing protein</fullName>
    </recommendedName>
</protein>
<organism evidence="1 2">
    <name type="scientific">Lentzea kristufekii</name>
    <dbReference type="NCBI Taxonomy" id="3095430"/>
    <lineage>
        <taxon>Bacteria</taxon>
        <taxon>Bacillati</taxon>
        <taxon>Actinomycetota</taxon>
        <taxon>Actinomycetes</taxon>
        <taxon>Pseudonocardiales</taxon>
        <taxon>Pseudonocardiaceae</taxon>
        <taxon>Lentzea</taxon>
    </lineage>
</organism>
<sequence length="154" mass="16915">MLVEESPDFYRVLTGSGVRYDVVCGECVGRPLLTVCEGCAERAEDWGESLGWGGTPEIRHEDRFVAGTVRAESWDVRPLNERCLAPLPHGWLALTESGLVDQAGFVRAVELEVDQVEPAPAPEARARTPHVGGRPLCRRVRGPRVSGRCRRPGN</sequence>
<gene>
    <name evidence="1" type="ORF">SK571_31280</name>
</gene>
<evidence type="ECO:0000313" key="2">
    <source>
        <dbReference type="Proteomes" id="UP001271792"/>
    </source>
</evidence>
<accession>A0ABU4TZX3</accession>